<dbReference type="Gene3D" id="2.80.10.50">
    <property type="match status" value="1"/>
</dbReference>
<dbReference type="AlphaFoldDB" id="A0A9P6MZY4"/>
<organism evidence="1 2">
    <name type="scientific">Entomortierella chlamydospora</name>
    <dbReference type="NCBI Taxonomy" id="101097"/>
    <lineage>
        <taxon>Eukaryota</taxon>
        <taxon>Fungi</taxon>
        <taxon>Fungi incertae sedis</taxon>
        <taxon>Mucoromycota</taxon>
        <taxon>Mortierellomycotina</taxon>
        <taxon>Mortierellomycetes</taxon>
        <taxon>Mortierellales</taxon>
        <taxon>Mortierellaceae</taxon>
        <taxon>Entomortierella</taxon>
    </lineage>
</organism>
<gene>
    <name evidence="1" type="ORF">BGZ80_005091</name>
</gene>
<reference evidence="1" key="1">
    <citation type="journal article" date="2020" name="Fungal Divers.">
        <title>Resolving the Mortierellaceae phylogeny through synthesis of multi-gene phylogenetics and phylogenomics.</title>
        <authorList>
            <person name="Vandepol N."/>
            <person name="Liber J."/>
            <person name="Desiro A."/>
            <person name="Na H."/>
            <person name="Kennedy M."/>
            <person name="Barry K."/>
            <person name="Grigoriev I.V."/>
            <person name="Miller A.N."/>
            <person name="O'Donnell K."/>
            <person name="Stajich J.E."/>
            <person name="Bonito G."/>
        </authorList>
    </citation>
    <scope>NUCLEOTIDE SEQUENCE</scope>
    <source>
        <strain evidence="1">NRRL 2769</strain>
    </source>
</reference>
<keyword evidence="2" id="KW-1185">Reference proteome</keyword>
<proteinExistence type="predicted"/>
<comment type="caution">
    <text evidence="1">The sequence shown here is derived from an EMBL/GenBank/DDBJ whole genome shotgun (WGS) entry which is preliminary data.</text>
</comment>
<sequence length="172" mass="19516">MILVLVSLVQASFDLIVIPGGIYRVHSRVGFLFAPVKDDYARVNIDPREEAMGFWEFIPTNNGNYAIRQADSGLFLSPRFPSRPSSIAPVILSTIPEEWRLVQAKDDSGQFYIEWSGSIDGEVFVLDIAPVCVFPRFAGLDFKRESGSNLQWELQVPNAQKFRHRLNRLESQ</sequence>
<protein>
    <submittedName>
        <fullName evidence="1">Uncharacterized protein</fullName>
    </submittedName>
</protein>
<dbReference type="Proteomes" id="UP000703661">
    <property type="component" value="Unassembled WGS sequence"/>
</dbReference>
<name>A0A9P6MZY4_9FUNG</name>
<evidence type="ECO:0000313" key="2">
    <source>
        <dbReference type="Proteomes" id="UP000703661"/>
    </source>
</evidence>
<accession>A0A9P6MZY4</accession>
<evidence type="ECO:0000313" key="1">
    <source>
        <dbReference type="EMBL" id="KAG0019908.1"/>
    </source>
</evidence>
<dbReference type="EMBL" id="JAAAID010000253">
    <property type="protein sequence ID" value="KAG0019908.1"/>
    <property type="molecule type" value="Genomic_DNA"/>
</dbReference>